<comment type="caution">
    <text evidence="3">The sequence shown here is derived from an EMBL/GenBank/DDBJ whole genome shotgun (WGS) entry which is preliminary data.</text>
</comment>
<evidence type="ECO:0000313" key="3">
    <source>
        <dbReference type="EMBL" id="MCY0788326.1"/>
    </source>
</evidence>
<dbReference type="InterPro" id="IPR036937">
    <property type="entry name" value="Adhesion_dom_fimbrial_sf"/>
</dbReference>
<dbReference type="InterPro" id="IPR000259">
    <property type="entry name" value="Adhesion_dom_fimbrial"/>
</dbReference>
<dbReference type="AlphaFoldDB" id="A0A9Q4CMU4"/>
<dbReference type="Gene3D" id="2.60.40.3310">
    <property type="match status" value="1"/>
</dbReference>
<evidence type="ECO:0000313" key="4">
    <source>
        <dbReference type="Proteomes" id="UP001076655"/>
    </source>
</evidence>
<feature type="domain" description="Fimbrial-type adhesion" evidence="2">
    <location>
        <begin position="184"/>
        <end position="335"/>
    </location>
</feature>
<feature type="signal peptide" evidence="1">
    <location>
        <begin position="1"/>
        <end position="22"/>
    </location>
</feature>
<keyword evidence="1" id="KW-0732">Signal</keyword>
<sequence length="335" mass="36643">MNYTKYLFSGLCAGLFSFQADAYTDIAHMISVTIDSPAQQQPVGTTLGRWQDLSSSINCDSAIAPDTYRFSNNGYTTTGVTLSDDGKRYPVFKTYLEGVGVALAVRERGTSAWHPVTENQTSVSLNKSDSNIVFEVKGIYVKTQKTLVPTKVSQEVSLVKISCMFSSSSVSMPIELSVRSNGATQKAETCNVTNKTQSVYLGTHELTAVRKLKVGQNFGHARAGLTVKCDAGMNVYFTLGDHLHSGNINTDTLFLENHNTNPGFAVQIFEPEKSEPYKLGGDKKTGSAHQYPFYKTGNSSSETITKYLDFKYVKLSDDVKATEGNAQATITLIYK</sequence>
<name>A0A9Q4CMU4_MORMO</name>
<dbReference type="InterPro" id="IPR008966">
    <property type="entry name" value="Adhesion_dom_sf"/>
</dbReference>
<proteinExistence type="predicted"/>
<dbReference type="Pfam" id="PF00419">
    <property type="entry name" value="Fimbrial"/>
    <property type="match status" value="1"/>
</dbReference>
<organism evidence="3 4">
    <name type="scientific">Morganella morganii</name>
    <name type="common">Proteus morganii</name>
    <dbReference type="NCBI Taxonomy" id="582"/>
    <lineage>
        <taxon>Bacteria</taxon>
        <taxon>Pseudomonadati</taxon>
        <taxon>Pseudomonadota</taxon>
        <taxon>Gammaproteobacteria</taxon>
        <taxon>Enterobacterales</taxon>
        <taxon>Morganellaceae</taxon>
        <taxon>Morganella</taxon>
    </lineage>
</organism>
<dbReference type="EMBL" id="JAPNMI010000001">
    <property type="protein sequence ID" value="MCY0788326.1"/>
    <property type="molecule type" value="Genomic_DNA"/>
</dbReference>
<dbReference type="Gene3D" id="2.60.40.1090">
    <property type="entry name" value="Fimbrial-type adhesion domain"/>
    <property type="match status" value="1"/>
</dbReference>
<protein>
    <recommendedName>
        <fullName evidence="2">Fimbrial-type adhesion domain-containing protein</fullName>
    </recommendedName>
</protein>
<dbReference type="Proteomes" id="UP001076655">
    <property type="component" value="Unassembled WGS sequence"/>
</dbReference>
<dbReference type="RefSeq" id="WP_260248736.1">
    <property type="nucleotide sequence ID" value="NZ_JALMEJ010000002.1"/>
</dbReference>
<evidence type="ECO:0000259" key="2">
    <source>
        <dbReference type="Pfam" id="PF00419"/>
    </source>
</evidence>
<dbReference type="GO" id="GO:0007155">
    <property type="term" value="P:cell adhesion"/>
    <property type="evidence" value="ECO:0007669"/>
    <property type="project" value="InterPro"/>
</dbReference>
<dbReference type="GO" id="GO:0009289">
    <property type="term" value="C:pilus"/>
    <property type="evidence" value="ECO:0007669"/>
    <property type="project" value="InterPro"/>
</dbReference>
<gene>
    <name evidence="3" type="ORF">N0392_01305</name>
</gene>
<dbReference type="SUPFAM" id="SSF49401">
    <property type="entry name" value="Bacterial adhesins"/>
    <property type="match status" value="1"/>
</dbReference>
<feature type="chain" id="PRO_5040265700" description="Fimbrial-type adhesion domain-containing protein" evidence="1">
    <location>
        <begin position="23"/>
        <end position="335"/>
    </location>
</feature>
<accession>A0A9Q4CMU4</accession>
<reference evidence="3" key="1">
    <citation type="submission" date="2022-08" db="EMBL/GenBank/DDBJ databases">
        <authorList>
            <person name="Dale J.L."/>
        </authorList>
    </citation>
    <scope>NUCLEOTIDE SEQUENCE</scope>
    <source>
        <strain evidence="3">2022EL-00758</strain>
    </source>
</reference>
<evidence type="ECO:0000256" key="1">
    <source>
        <dbReference type="SAM" id="SignalP"/>
    </source>
</evidence>